<protein>
    <submittedName>
        <fullName evidence="1">Uncharacterized protein</fullName>
    </submittedName>
</protein>
<dbReference type="RefSeq" id="XP_020437747.1">
    <property type="nucleotide sequence ID" value="XM_020571889.1"/>
</dbReference>
<organism evidence="1 2">
    <name type="scientific">Heterostelium pallidum (strain ATCC 26659 / Pp 5 / PN500)</name>
    <name type="common">Cellular slime mold</name>
    <name type="synonym">Polysphondylium pallidum</name>
    <dbReference type="NCBI Taxonomy" id="670386"/>
    <lineage>
        <taxon>Eukaryota</taxon>
        <taxon>Amoebozoa</taxon>
        <taxon>Evosea</taxon>
        <taxon>Eumycetozoa</taxon>
        <taxon>Dictyostelia</taxon>
        <taxon>Acytosteliales</taxon>
        <taxon>Acytosteliaceae</taxon>
        <taxon>Heterostelium</taxon>
    </lineage>
</organism>
<accession>D3AYV0</accession>
<gene>
    <name evidence="1" type="ORF">PPL_00869</name>
</gene>
<proteinExistence type="predicted"/>
<comment type="caution">
    <text evidence="1">The sequence shown here is derived from an EMBL/GenBank/DDBJ whole genome shotgun (WGS) entry which is preliminary data.</text>
</comment>
<keyword evidence="2" id="KW-1185">Reference proteome</keyword>
<evidence type="ECO:0000313" key="1">
    <source>
        <dbReference type="EMBL" id="EFA85640.1"/>
    </source>
</evidence>
<dbReference type="Proteomes" id="UP000001396">
    <property type="component" value="Unassembled WGS sequence"/>
</dbReference>
<dbReference type="InParanoid" id="D3AYV0"/>
<dbReference type="AlphaFoldDB" id="D3AYV0"/>
<reference evidence="1 2" key="1">
    <citation type="journal article" date="2011" name="Genome Res.">
        <title>Phylogeny-wide analysis of social amoeba genomes highlights ancient origins for complex intercellular communication.</title>
        <authorList>
            <person name="Heidel A.J."/>
            <person name="Lawal H.M."/>
            <person name="Felder M."/>
            <person name="Schilde C."/>
            <person name="Helps N.R."/>
            <person name="Tunggal B."/>
            <person name="Rivero F."/>
            <person name="John U."/>
            <person name="Schleicher M."/>
            <person name="Eichinger L."/>
            <person name="Platzer M."/>
            <person name="Noegel A.A."/>
            <person name="Schaap P."/>
            <person name="Gloeckner G."/>
        </authorList>
    </citation>
    <scope>NUCLEOTIDE SEQUENCE [LARGE SCALE GENOMIC DNA]</scope>
    <source>
        <strain evidence="2">ATCC 26659 / Pp 5 / PN500</strain>
    </source>
</reference>
<name>D3AYV0_HETP5</name>
<dbReference type="Gene3D" id="3.30.160.20">
    <property type="match status" value="1"/>
</dbReference>
<dbReference type="GeneID" id="31356400"/>
<sequence length="272" mass="31130">MLSVRSLSSSFLNNNNNHRCIPLLSFKRCYININNNKNNVNNIIIQQQQQQQYRHIRSYSSNNSSNNSDIGSSKLAKQIIDDQLSIEIGSHLRSHITSQADKNYIFNNYLVSLIGQIYLENGETPIIDYVLPEFINYLDNLSVSELELYQLTDYSKDSMLKKMPQVSVDKLPIPIWFSSIILSSIGNDIHLTRLQSLLRQQGRNMSEFQLVQETGRGSKNSMFFYVLYNQKKLGKNDSHEILGYGAASSMKQAQAEATTDSLVRQLCYPQNK</sequence>
<evidence type="ECO:0000313" key="2">
    <source>
        <dbReference type="Proteomes" id="UP000001396"/>
    </source>
</evidence>
<dbReference type="EMBL" id="ADBJ01000004">
    <property type="protein sequence ID" value="EFA85640.1"/>
    <property type="molecule type" value="Genomic_DNA"/>
</dbReference>